<dbReference type="RefSeq" id="WP_070198564.1">
    <property type="nucleotide sequence ID" value="NZ_LJGU01000149.1"/>
</dbReference>
<evidence type="ECO:0000313" key="6">
    <source>
        <dbReference type="EMBL" id="OEU95953.1"/>
    </source>
</evidence>
<dbReference type="Proteomes" id="UP000176101">
    <property type="component" value="Unassembled WGS sequence"/>
</dbReference>
<organism evidence="6 7">
    <name type="scientific">Streptomyces oceani</name>
    <dbReference type="NCBI Taxonomy" id="1075402"/>
    <lineage>
        <taxon>Bacteria</taxon>
        <taxon>Bacillati</taxon>
        <taxon>Actinomycetota</taxon>
        <taxon>Actinomycetes</taxon>
        <taxon>Kitasatosporales</taxon>
        <taxon>Streptomycetaceae</taxon>
        <taxon>Streptomyces</taxon>
    </lineage>
</organism>
<evidence type="ECO:0000313" key="7">
    <source>
        <dbReference type="Proteomes" id="UP000176101"/>
    </source>
</evidence>
<dbReference type="STRING" id="1075402.AN216_22705"/>
<dbReference type="GO" id="GO:0050660">
    <property type="term" value="F:flavin adenine dinucleotide binding"/>
    <property type="evidence" value="ECO:0007669"/>
    <property type="project" value="TreeGrafter"/>
</dbReference>
<dbReference type="InterPro" id="IPR036188">
    <property type="entry name" value="FAD/NAD-bd_sf"/>
</dbReference>
<sequence length="361" mass="37771">MRATVAVIGGGYGGVAAAKALDEVADVVLVDPGDGFVHNVALLRGLVDAEWAERIFLPYGGLLEHGRVIQDRAVRVDGETVTLGRAERLRPDYLVLATGSTYPFPAKTDVDDSSEQARARLRTARKTLANADSVLLLGAGPVGLELAGEIKEVWPRKSVVVVDPAADILSGEYPDDFRDALRGQLDGLGVRLVLGTSLRELPPSAPGKGESVTVTTLSGEEITADVWFRCFGAVPNSGYLAAPLTDALRADGSLEVTPELRLPGREGVFAIGDLTALPEAKMAKAAGEHAAVAAANVRALIEGRSELTAYRPSAPGLSLPLGPHGGASYSAEVGVLGADQTSRLKGAHLRMDSYRALLGIQ</sequence>
<evidence type="ECO:0000256" key="2">
    <source>
        <dbReference type="ARBA" id="ARBA00022630"/>
    </source>
</evidence>
<dbReference type="AlphaFoldDB" id="A0A1E7JWE5"/>
<dbReference type="PANTHER" id="PTHR43735:SF3">
    <property type="entry name" value="FERROPTOSIS SUPPRESSOR PROTEIN 1"/>
    <property type="match status" value="1"/>
</dbReference>
<dbReference type="OrthoDB" id="3248171at2"/>
<reference evidence="6 7" key="1">
    <citation type="journal article" date="2016" name="Front. Microbiol.">
        <title>Comparative Genomics Analysis of Streptomyces Species Reveals Their Adaptation to the Marine Environment and Their Diversity at the Genomic Level.</title>
        <authorList>
            <person name="Tian X."/>
            <person name="Zhang Z."/>
            <person name="Yang T."/>
            <person name="Chen M."/>
            <person name="Li J."/>
            <person name="Chen F."/>
            <person name="Yang J."/>
            <person name="Li W."/>
            <person name="Zhang B."/>
            <person name="Zhang Z."/>
            <person name="Wu J."/>
            <person name="Zhang C."/>
            <person name="Long L."/>
            <person name="Xiao J."/>
        </authorList>
    </citation>
    <scope>NUCLEOTIDE SEQUENCE [LARGE SCALE GENOMIC DNA]</scope>
    <source>
        <strain evidence="6 7">SCSIO 02100</strain>
    </source>
</reference>
<dbReference type="GO" id="GO:0005737">
    <property type="term" value="C:cytoplasm"/>
    <property type="evidence" value="ECO:0007669"/>
    <property type="project" value="TreeGrafter"/>
</dbReference>
<evidence type="ECO:0000256" key="3">
    <source>
        <dbReference type="ARBA" id="ARBA00022827"/>
    </source>
</evidence>
<dbReference type="EMBL" id="LJGU01000149">
    <property type="protein sequence ID" value="OEU95953.1"/>
    <property type="molecule type" value="Genomic_DNA"/>
</dbReference>
<comment type="caution">
    <text evidence="6">The sequence shown here is derived from an EMBL/GenBank/DDBJ whole genome shotgun (WGS) entry which is preliminary data.</text>
</comment>
<gene>
    <name evidence="6" type="ORF">AN216_22705</name>
</gene>
<dbReference type="GO" id="GO:0004174">
    <property type="term" value="F:electron-transferring-flavoprotein dehydrogenase activity"/>
    <property type="evidence" value="ECO:0007669"/>
    <property type="project" value="TreeGrafter"/>
</dbReference>
<keyword evidence="4" id="KW-0560">Oxidoreductase</keyword>
<dbReference type="Pfam" id="PF07992">
    <property type="entry name" value="Pyr_redox_2"/>
    <property type="match status" value="1"/>
</dbReference>
<dbReference type="Gene3D" id="3.50.50.100">
    <property type="match status" value="1"/>
</dbReference>
<name>A0A1E7JWE5_9ACTN</name>
<dbReference type="InterPro" id="IPR023753">
    <property type="entry name" value="FAD/NAD-binding_dom"/>
</dbReference>
<evidence type="ECO:0000256" key="1">
    <source>
        <dbReference type="ARBA" id="ARBA00006442"/>
    </source>
</evidence>
<dbReference type="SUPFAM" id="SSF51905">
    <property type="entry name" value="FAD/NAD(P)-binding domain"/>
    <property type="match status" value="1"/>
</dbReference>
<keyword evidence="7" id="KW-1185">Reference proteome</keyword>
<dbReference type="PRINTS" id="PR00368">
    <property type="entry name" value="FADPNR"/>
</dbReference>
<dbReference type="PRINTS" id="PR00411">
    <property type="entry name" value="PNDRDTASEI"/>
</dbReference>
<evidence type="ECO:0000259" key="5">
    <source>
        <dbReference type="Pfam" id="PF07992"/>
    </source>
</evidence>
<dbReference type="PANTHER" id="PTHR43735">
    <property type="entry name" value="APOPTOSIS-INDUCING FACTOR 1"/>
    <property type="match status" value="1"/>
</dbReference>
<dbReference type="PATRIC" id="fig|1075402.3.peg.754"/>
<keyword evidence="3" id="KW-0274">FAD</keyword>
<feature type="domain" description="FAD/NAD(P)-binding" evidence="5">
    <location>
        <begin position="4"/>
        <end position="285"/>
    </location>
</feature>
<evidence type="ECO:0000256" key="4">
    <source>
        <dbReference type="ARBA" id="ARBA00023002"/>
    </source>
</evidence>
<protein>
    <submittedName>
        <fullName evidence="6">Pyridine nucleotide-disulfide oxidoreductase</fullName>
    </submittedName>
</protein>
<keyword evidence="2" id="KW-0285">Flavoprotein</keyword>
<comment type="similarity">
    <text evidence="1">Belongs to the FAD-dependent oxidoreductase family.</text>
</comment>
<accession>A0A1E7JWE5</accession>
<proteinExistence type="inferred from homology"/>